<dbReference type="PANTHER" id="PTHR10151">
    <property type="entry name" value="ECTONUCLEOTIDE PYROPHOSPHATASE/PHOSPHODIESTERASE"/>
    <property type="match status" value="1"/>
</dbReference>
<protein>
    <submittedName>
        <fullName evidence="1">Uncharacterized protein</fullName>
    </submittedName>
</protein>
<feature type="non-terminal residue" evidence="1">
    <location>
        <position position="70"/>
    </location>
</feature>
<dbReference type="EMBL" id="CAJOBI010059620">
    <property type="protein sequence ID" value="CAF4409909.1"/>
    <property type="molecule type" value="Genomic_DNA"/>
</dbReference>
<dbReference type="InterPro" id="IPR002591">
    <property type="entry name" value="Phosphodiest/P_Trfase"/>
</dbReference>
<dbReference type="PANTHER" id="PTHR10151:SF120">
    <property type="entry name" value="BIS(5'-ADENOSYL)-TRIPHOSPHATASE"/>
    <property type="match status" value="1"/>
</dbReference>
<organism evidence="1 3">
    <name type="scientific">Rotaria magnacalcarata</name>
    <dbReference type="NCBI Taxonomy" id="392030"/>
    <lineage>
        <taxon>Eukaryota</taxon>
        <taxon>Metazoa</taxon>
        <taxon>Spiralia</taxon>
        <taxon>Gnathifera</taxon>
        <taxon>Rotifera</taxon>
        <taxon>Eurotatoria</taxon>
        <taxon>Bdelloidea</taxon>
        <taxon>Philodinida</taxon>
        <taxon>Philodinidae</taxon>
        <taxon>Rotaria</taxon>
    </lineage>
</organism>
<proteinExistence type="predicted"/>
<dbReference type="AlphaFoldDB" id="A0A8S2VNQ9"/>
<dbReference type="Gene3D" id="3.40.720.10">
    <property type="entry name" value="Alkaline Phosphatase, subunit A"/>
    <property type="match status" value="1"/>
</dbReference>
<sequence length="70" mass="8038">RLYANLSKIENYEVYKKSQIPDEYHYKSNVRIGDILIVGKIGYQIVVPGDRSSNLLGNHGYDNRAESMHP</sequence>
<evidence type="ECO:0000313" key="3">
    <source>
        <dbReference type="Proteomes" id="UP000676336"/>
    </source>
</evidence>
<dbReference type="EMBL" id="CAJOBI010059339">
    <property type="protein sequence ID" value="CAF4408781.1"/>
    <property type="molecule type" value="Genomic_DNA"/>
</dbReference>
<dbReference type="Proteomes" id="UP000676336">
    <property type="component" value="Unassembled WGS sequence"/>
</dbReference>
<dbReference type="Pfam" id="PF01663">
    <property type="entry name" value="Phosphodiest"/>
    <property type="match status" value="1"/>
</dbReference>
<dbReference type="SUPFAM" id="SSF53649">
    <property type="entry name" value="Alkaline phosphatase-like"/>
    <property type="match status" value="1"/>
</dbReference>
<gene>
    <name evidence="1" type="ORF">SMN809_LOCUS30794</name>
    <name evidence="2" type="ORF">SMN809_LOCUS30848</name>
</gene>
<dbReference type="InterPro" id="IPR017850">
    <property type="entry name" value="Alkaline_phosphatase_core_sf"/>
</dbReference>
<feature type="non-terminal residue" evidence="1">
    <location>
        <position position="1"/>
    </location>
</feature>
<reference evidence="1" key="1">
    <citation type="submission" date="2021-02" db="EMBL/GenBank/DDBJ databases">
        <authorList>
            <person name="Nowell W R."/>
        </authorList>
    </citation>
    <scope>NUCLEOTIDE SEQUENCE</scope>
</reference>
<dbReference type="GO" id="GO:0016787">
    <property type="term" value="F:hydrolase activity"/>
    <property type="evidence" value="ECO:0007669"/>
    <property type="project" value="UniProtKB-ARBA"/>
</dbReference>
<evidence type="ECO:0000313" key="1">
    <source>
        <dbReference type="EMBL" id="CAF4408781.1"/>
    </source>
</evidence>
<accession>A0A8S2VNQ9</accession>
<comment type="caution">
    <text evidence="1">The sequence shown here is derived from an EMBL/GenBank/DDBJ whole genome shotgun (WGS) entry which is preliminary data.</text>
</comment>
<evidence type="ECO:0000313" key="2">
    <source>
        <dbReference type="EMBL" id="CAF4409909.1"/>
    </source>
</evidence>
<name>A0A8S2VNQ9_9BILA</name>